<feature type="compositionally biased region" description="Basic residues" evidence="1">
    <location>
        <begin position="42"/>
        <end position="53"/>
    </location>
</feature>
<reference evidence="4 5" key="1">
    <citation type="submission" date="2018-08" db="EMBL/GenBank/DDBJ databases">
        <title>Recombination of ecologically and evolutionarily significant loci maintains genetic cohesion in the Pseudomonas syringae species complex.</title>
        <authorList>
            <person name="Dillon M."/>
            <person name="Thakur S."/>
            <person name="Almeida R.N.D."/>
            <person name="Weir B.S."/>
            <person name="Guttman D.S."/>
        </authorList>
    </citation>
    <scope>NUCLEOTIDE SEQUENCE [LARGE SCALE GENOMIC DNA]</scope>
    <source>
        <strain evidence="4 5">19322</strain>
    </source>
</reference>
<protein>
    <submittedName>
        <fullName evidence="4">Ferric iron reductase protein FhuF</fullName>
    </submittedName>
</protein>
<dbReference type="GO" id="GO:0051537">
    <property type="term" value="F:2 iron, 2 sulfur cluster binding"/>
    <property type="evidence" value="ECO:0007669"/>
    <property type="project" value="InterPro"/>
</dbReference>
<evidence type="ECO:0000256" key="1">
    <source>
        <dbReference type="SAM" id="MobiDB-lite"/>
    </source>
</evidence>
<dbReference type="EMBL" id="RBNS01000260">
    <property type="protein sequence ID" value="RML49921.1"/>
    <property type="molecule type" value="Genomic_DNA"/>
</dbReference>
<organism evidence="4 5">
    <name type="scientific">Pseudomonas amygdali pv. morsprunorum</name>
    <dbReference type="NCBI Taxonomy" id="129138"/>
    <lineage>
        <taxon>Bacteria</taxon>
        <taxon>Pseudomonadati</taxon>
        <taxon>Pseudomonadota</taxon>
        <taxon>Gammaproteobacteria</taxon>
        <taxon>Pseudomonadales</taxon>
        <taxon>Pseudomonadaceae</taxon>
        <taxon>Pseudomonas</taxon>
        <taxon>Pseudomonas amygdali</taxon>
    </lineage>
</organism>
<dbReference type="InterPro" id="IPR024726">
    <property type="entry name" value="FhuF_C"/>
</dbReference>
<proteinExistence type="predicted"/>
<evidence type="ECO:0000259" key="2">
    <source>
        <dbReference type="Pfam" id="PF06276"/>
    </source>
</evidence>
<name>A0A3M2WEI2_PSEA0</name>
<evidence type="ECO:0000313" key="5">
    <source>
        <dbReference type="Proteomes" id="UP000277952"/>
    </source>
</evidence>
<feature type="domain" description="Ferric siderophore reductase C-terminal" evidence="3">
    <location>
        <begin position="331"/>
        <end position="351"/>
    </location>
</feature>
<dbReference type="Proteomes" id="UP000277952">
    <property type="component" value="Unassembled WGS sequence"/>
</dbReference>
<evidence type="ECO:0000313" key="4">
    <source>
        <dbReference type="EMBL" id="RML49921.1"/>
    </source>
</evidence>
<gene>
    <name evidence="4" type="ORF">ALQ94_04611</name>
</gene>
<evidence type="ECO:0000259" key="3">
    <source>
        <dbReference type="Pfam" id="PF11575"/>
    </source>
</evidence>
<feature type="region of interest" description="Disordered" evidence="1">
    <location>
        <begin position="1"/>
        <end position="54"/>
    </location>
</feature>
<dbReference type="InterPro" id="IPR008090">
    <property type="entry name" value="Fe_iron_reduct"/>
</dbReference>
<feature type="domain" description="Aerobactin siderophore biosynthesis IucA/IucC-like C-terminal" evidence="2">
    <location>
        <begin position="178"/>
        <end position="321"/>
    </location>
</feature>
<dbReference type="InterPro" id="IPR022770">
    <property type="entry name" value="IucA/IucC-like_C"/>
</dbReference>
<comment type="caution">
    <text evidence="4">The sequence shown here is derived from an EMBL/GenBank/DDBJ whole genome shotgun (WGS) entry which is preliminary data.</text>
</comment>
<dbReference type="GO" id="GO:0003824">
    <property type="term" value="F:catalytic activity"/>
    <property type="evidence" value="ECO:0007669"/>
    <property type="project" value="UniProtKB-ARBA"/>
</dbReference>
<sequence length="353" mass="38487">MGRGRAALSAQGVAEFGQQRDAPCRDRGAHQLSVGRAAVPHQRGRRRSGRSRRGLGADFHALHADRRQPYPCVWWARAGPVDCAADHPLAQRPCAGRAQCWSGRGVFQPVLAAHAGAALNSPLFDGTLAPFGRTLLAANDLRPVVALPELLQPARLDQLLLSVYGPQLMPSQLPVLVSQWAKFYFMQIIPPVLVASLVQGWHWPLTLDQVGVALDERGVPCGVRLLGQSEVWRDVPVDPFQRFAGLLDDNLQPFISALSAYGELPGAVLWSSAGDYLEGCLTRLAECSDASLAAGMALLTEKCRPDGRANPLFQAVRYVAQKNGAEPRRQRRVCCLSHRVEWVGRCEHCPLPA</sequence>
<dbReference type="NCBIfam" id="TIGR03951">
    <property type="entry name" value="Fe_III_red_FhuF"/>
    <property type="match status" value="1"/>
</dbReference>
<dbReference type="Pfam" id="PF11575">
    <property type="entry name" value="FhuF_C"/>
    <property type="match status" value="1"/>
</dbReference>
<dbReference type="AlphaFoldDB" id="A0A3M2WEI2"/>
<dbReference type="Pfam" id="PF06276">
    <property type="entry name" value="FhuF"/>
    <property type="match status" value="1"/>
</dbReference>
<accession>A0A3M2WEI2</accession>